<dbReference type="PROSITE" id="PS50109">
    <property type="entry name" value="HIS_KIN"/>
    <property type="match status" value="1"/>
</dbReference>
<feature type="domain" description="HPt" evidence="22">
    <location>
        <begin position="664"/>
        <end position="761"/>
    </location>
</feature>
<evidence type="ECO:0000256" key="10">
    <source>
        <dbReference type="ARBA" id="ARBA00022801"/>
    </source>
</evidence>
<keyword evidence="13" id="KW-0902">Two-component regulatory system</keyword>
<evidence type="ECO:0000256" key="17">
    <source>
        <dbReference type="SAM" id="MobiDB-lite"/>
    </source>
</evidence>
<evidence type="ECO:0000256" key="15">
    <source>
        <dbReference type="PROSITE-ProRule" id="PRU00110"/>
    </source>
</evidence>
<dbReference type="EMBL" id="CAKLDM010000001">
    <property type="protein sequence ID" value="CAH0536157.1"/>
    <property type="molecule type" value="Genomic_DNA"/>
</dbReference>
<dbReference type="Gene3D" id="6.10.340.10">
    <property type="match status" value="1"/>
</dbReference>
<keyword evidence="10" id="KW-0378">Hydrolase</keyword>
<dbReference type="EC" id="2.7.13.3" evidence="3"/>
<dbReference type="PANTHER" id="PTHR45339:SF1">
    <property type="entry name" value="HYBRID SIGNAL TRANSDUCTION HISTIDINE KINASE J"/>
    <property type="match status" value="1"/>
</dbReference>
<dbReference type="Pfam" id="PF00072">
    <property type="entry name" value="Response_reg"/>
    <property type="match status" value="1"/>
</dbReference>
<evidence type="ECO:0000256" key="5">
    <source>
        <dbReference type="ARBA" id="ARBA00022553"/>
    </source>
</evidence>
<protein>
    <recommendedName>
        <fullName evidence="3">histidine kinase</fullName>
        <ecNumber evidence="3">2.7.13.3</ecNumber>
    </recommendedName>
</protein>
<dbReference type="Gene3D" id="3.30.565.10">
    <property type="entry name" value="Histidine kinase-like ATPase, C-terminal domain"/>
    <property type="match status" value="1"/>
</dbReference>
<reference evidence="23" key="1">
    <citation type="submission" date="2021-11" db="EMBL/GenBank/DDBJ databases">
        <authorList>
            <person name="Rodrigo-Torres L."/>
            <person name="Arahal R. D."/>
            <person name="Lucena T."/>
        </authorList>
    </citation>
    <scope>NUCLEOTIDE SEQUENCE</scope>
    <source>
        <strain evidence="23">CECT 7928</strain>
    </source>
</reference>
<accession>A0ABM8ZYX8</accession>
<dbReference type="CDD" id="cd16922">
    <property type="entry name" value="HATPase_EvgS-ArcB-TorS-like"/>
    <property type="match status" value="1"/>
</dbReference>
<dbReference type="InterPro" id="IPR004358">
    <property type="entry name" value="Sig_transdc_His_kin-like_C"/>
</dbReference>
<dbReference type="Gene3D" id="1.20.120.160">
    <property type="entry name" value="HPT domain"/>
    <property type="match status" value="1"/>
</dbReference>
<dbReference type="PANTHER" id="PTHR45339">
    <property type="entry name" value="HYBRID SIGNAL TRANSDUCTION HISTIDINE KINASE J"/>
    <property type="match status" value="1"/>
</dbReference>
<sequence>MKFRTKTILGIAVIEISLLMFLVFSSMSFLSKSNEKLMIQSATSTATMFSHAIKNAVLSQDIATIDALVKDFMNIEGVRYVKVVENNNVLAQSGNEALLSRPMQVDHSLSSITDNIFDTRIAIENGGIKYGFIDMGFETSAITMMLDNAKTSIIAIASVEVILVAIFSFILGTYLSKNLVRLTKATKTLTSQGPGYQINKISNDEFGSLAKAFNEMSYKLKFSYDDLENARSEAENACESKGRFLASMSHEIRTPMNGVLGILSLLRETKLDSAQAKLIDTATESGHFLLSVINDILDFTRMESNTLLLEHQPFELHRCINNVVDTYVPAAKRKNLVLHCKISKDVPTLLKGDVNRVKQILHNLIGNSIKFTQQGSITVVVDSKSEENQRAQIICSVIDTGIGIKEEELSYIFDEFTMVNQTYSRTQEGSGLGLAICRRLCELMDGEIRLVSKSEVGSTFTFTINLEIADNAEHTKEYKNLAINQDLSQSKILVAEDNKANQLVIQNMLRNIGIEIDIAENGMQAVEKVLENQYDLVFMDISMPGMDGMQACEKIRQVQQTEKADIPIIALTAHALTGDREKFLAAGMTDYLSKPVRLNHVINKISLCIGKTHSDLQVDQSQDNPEHKETTTTSNPESDDMNQVAFDIDLVDEAILKQTIEDTCVEVMPEIIDQYVLESKSRLVKIREAAFKKDAEAVEFESHTLGSTALALGNRQLSNLARKIETYCIEKDEQQAFELVPELLELADNSIKALLERKELGFEAYTRSTE</sequence>
<evidence type="ECO:0000256" key="1">
    <source>
        <dbReference type="ARBA" id="ARBA00000085"/>
    </source>
</evidence>
<dbReference type="CDD" id="cd00082">
    <property type="entry name" value="HisKA"/>
    <property type="match status" value="1"/>
</dbReference>
<dbReference type="InterPro" id="IPR003594">
    <property type="entry name" value="HATPase_dom"/>
</dbReference>
<dbReference type="PRINTS" id="PR00344">
    <property type="entry name" value="BCTRLSENSOR"/>
</dbReference>
<evidence type="ECO:0000259" key="21">
    <source>
        <dbReference type="PROSITE" id="PS50885"/>
    </source>
</evidence>
<evidence type="ECO:0000256" key="11">
    <source>
        <dbReference type="ARBA" id="ARBA00022840"/>
    </source>
</evidence>
<dbReference type="SMART" id="SM00448">
    <property type="entry name" value="REC"/>
    <property type="match status" value="1"/>
</dbReference>
<dbReference type="Gene3D" id="3.40.50.2300">
    <property type="match status" value="1"/>
</dbReference>
<evidence type="ECO:0000256" key="18">
    <source>
        <dbReference type="SAM" id="Phobius"/>
    </source>
</evidence>
<dbReference type="PROSITE" id="PS50894">
    <property type="entry name" value="HPT"/>
    <property type="match status" value="1"/>
</dbReference>
<evidence type="ECO:0000259" key="19">
    <source>
        <dbReference type="PROSITE" id="PS50109"/>
    </source>
</evidence>
<evidence type="ECO:0000256" key="12">
    <source>
        <dbReference type="ARBA" id="ARBA00022989"/>
    </source>
</evidence>
<dbReference type="Pfam" id="PF02518">
    <property type="entry name" value="HATPase_c"/>
    <property type="match status" value="1"/>
</dbReference>
<evidence type="ECO:0000313" key="23">
    <source>
        <dbReference type="EMBL" id="CAH0536157.1"/>
    </source>
</evidence>
<keyword evidence="24" id="KW-1185">Reference proteome</keyword>
<keyword evidence="5 16" id="KW-0597">Phosphoprotein</keyword>
<gene>
    <name evidence="23" type="primary">rcsC_4</name>
    <name evidence="23" type="ORF">VMF7928_00248</name>
</gene>
<dbReference type="Pfam" id="PF01627">
    <property type="entry name" value="Hpt"/>
    <property type="match status" value="1"/>
</dbReference>
<evidence type="ECO:0000256" key="13">
    <source>
        <dbReference type="ARBA" id="ARBA00023012"/>
    </source>
</evidence>
<dbReference type="InterPro" id="IPR008207">
    <property type="entry name" value="Sig_transdc_His_kin_Hpt_dom"/>
</dbReference>
<dbReference type="PROSITE" id="PS50885">
    <property type="entry name" value="HAMP"/>
    <property type="match status" value="1"/>
</dbReference>
<evidence type="ECO:0000256" key="3">
    <source>
        <dbReference type="ARBA" id="ARBA00012438"/>
    </source>
</evidence>
<comment type="caution">
    <text evidence="23">The sequence shown here is derived from an EMBL/GenBank/DDBJ whole genome shotgun (WGS) entry which is preliminary data.</text>
</comment>
<feature type="domain" description="Histidine kinase" evidence="19">
    <location>
        <begin position="247"/>
        <end position="468"/>
    </location>
</feature>
<dbReference type="InterPro" id="IPR005467">
    <property type="entry name" value="His_kinase_dom"/>
</dbReference>
<keyword evidence="9 23" id="KW-0418">Kinase</keyword>
<dbReference type="CDD" id="cd06225">
    <property type="entry name" value="HAMP"/>
    <property type="match status" value="1"/>
</dbReference>
<dbReference type="InterPro" id="IPR003660">
    <property type="entry name" value="HAMP_dom"/>
</dbReference>
<dbReference type="InterPro" id="IPR001789">
    <property type="entry name" value="Sig_transdc_resp-reg_receiver"/>
</dbReference>
<dbReference type="InterPro" id="IPR036097">
    <property type="entry name" value="HisK_dim/P_sf"/>
</dbReference>
<dbReference type="Gene3D" id="1.10.287.130">
    <property type="match status" value="1"/>
</dbReference>
<organism evidence="23 24">
    <name type="scientific">Vibrio marisflavi CECT 7928</name>
    <dbReference type="NCBI Taxonomy" id="634439"/>
    <lineage>
        <taxon>Bacteria</taxon>
        <taxon>Pseudomonadati</taxon>
        <taxon>Pseudomonadota</taxon>
        <taxon>Gammaproteobacteria</taxon>
        <taxon>Vibrionales</taxon>
        <taxon>Vibrionaceae</taxon>
        <taxon>Vibrio</taxon>
    </lineage>
</organism>
<feature type="domain" description="Response regulatory" evidence="20">
    <location>
        <begin position="491"/>
        <end position="609"/>
    </location>
</feature>
<dbReference type="SUPFAM" id="SSF47226">
    <property type="entry name" value="Histidine-containing phosphotransfer domain, HPT domain"/>
    <property type="match status" value="1"/>
</dbReference>
<keyword evidence="8" id="KW-0547">Nucleotide-binding</keyword>
<dbReference type="InterPro" id="IPR036890">
    <property type="entry name" value="HATPase_C_sf"/>
</dbReference>
<evidence type="ECO:0000256" key="16">
    <source>
        <dbReference type="PROSITE-ProRule" id="PRU00169"/>
    </source>
</evidence>
<evidence type="ECO:0000256" key="6">
    <source>
        <dbReference type="ARBA" id="ARBA00022679"/>
    </source>
</evidence>
<dbReference type="CDD" id="cd17546">
    <property type="entry name" value="REC_hyHK_CKI1_RcsC-like"/>
    <property type="match status" value="1"/>
</dbReference>
<keyword evidence="7 18" id="KW-0812">Transmembrane</keyword>
<evidence type="ECO:0000256" key="14">
    <source>
        <dbReference type="ARBA" id="ARBA00023136"/>
    </source>
</evidence>
<evidence type="ECO:0000256" key="4">
    <source>
        <dbReference type="ARBA" id="ARBA00022475"/>
    </source>
</evidence>
<evidence type="ECO:0000256" key="7">
    <source>
        <dbReference type="ARBA" id="ARBA00022692"/>
    </source>
</evidence>
<proteinExistence type="predicted"/>
<evidence type="ECO:0000256" key="8">
    <source>
        <dbReference type="ARBA" id="ARBA00022741"/>
    </source>
</evidence>
<keyword evidence="12 18" id="KW-1133">Transmembrane helix</keyword>
<dbReference type="SUPFAM" id="SSF55874">
    <property type="entry name" value="ATPase domain of HSP90 chaperone/DNA topoisomerase II/histidine kinase"/>
    <property type="match status" value="1"/>
</dbReference>
<evidence type="ECO:0000256" key="9">
    <source>
        <dbReference type="ARBA" id="ARBA00022777"/>
    </source>
</evidence>
<keyword evidence="11" id="KW-0067">ATP-binding</keyword>
<dbReference type="GO" id="GO:0004673">
    <property type="term" value="F:protein histidine kinase activity"/>
    <property type="evidence" value="ECO:0007669"/>
    <property type="project" value="UniProtKB-EC"/>
</dbReference>
<dbReference type="SMART" id="SM00304">
    <property type="entry name" value="HAMP"/>
    <property type="match status" value="1"/>
</dbReference>
<comment type="catalytic activity">
    <reaction evidence="1">
        <text>ATP + protein L-histidine = ADP + protein N-phospho-L-histidine.</text>
        <dbReference type="EC" id="2.7.13.3"/>
    </reaction>
</comment>
<dbReference type="SUPFAM" id="SSF47384">
    <property type="entry name" value="Homodimeric domain of signal transducing histidine kinase"/>
    <property type="match status" value="1"/>
</dbReference>
<dbReference type="SMART" id="SM00387">
    <property type="entry name" value="HATPase_c"/>
    <property type="match status" value="1"/>
</dbReference>
<evidence type="ECO:0000313" key="24">
    <source>
        <dbReference type="Proteomes" id="UP000838748"/>
    </source>
</evidence>
<dbReference type="InterPro" id="IPR011006">
    <property type="entry name" value="CheY-like_superfamily"/>
</dbReference>
<dbReference type="Pfam" id="PF00512">
    <property type="entry name" value="HisKA"/>
    <property type="match status" value="1"/>
</dbReference>
<keyword evidence="4" id="KW-1003">Cell membrane</keyword>
<feature type="transmembrane region" description="Helical" evidence="18">
    <location>
        <begin position="6"/>
        <end position="30"/>
    </location>
</feature>
<keyword evidence="6 23" id="KW-0808">Transferase</keyword>
<keyword evidence="14 18" id="KW-0472">Membrane</keyword>
<dbReference type="RefSeq" id="WP_237359656.1">
    <property type="nucleotide sequence ID" value="NZ_CAKLDM010000001.1"/>
</dbReference>
<feature type="transmembrane region" description="Helical" evidence="18">
    <location>
        <begin position="153"/>
        <end position="175"/>
    </location>
</feature>
<evidence type="ECO:0000256" key="2">
    <source>
        <dbReference type="ARBA" id="ARBA00004651"/>
    </source>
</evidence>
<evidence type="ECO:0000259" key="20">
    <source>
        <dbReference type="PROSITE" id="PS50110"/>
    </source>
</evidence>
<feature type="domain" description="HAMP" evidence="21">
    <location>
        <begin position="173"/>
        <end position="225"/>
    </location>
</feature>
<dbReference type="SMART" id="SM00388">
    <property type="entry name" value="HisKA"/>
    <property type="match status" value="1"/>
</dbReference>
<name>A0ABM8ZYX8_9VIBR</name>
<dbReference type="PROSITE" id="PS50110">
    <property type="entry name" value="RESPONSE_REGULATORY"/>
    <property type="match status" value="1"/>
</dbReference>
<feature type="region of interest" description="Disordered" evidence="17">
    <location>
        <begin position="616"/>
        <end position="641"/>
    </location>
</feature>
<evidence type="ECO:0000259" key="22">
    <source>
        <dbReference type="PROSITE" id="PS50894"/>
    </source>
</evidence>
<comment type="subcellular location">
    <subcellularLocation>
        <location evidence="2">Cell membrane</location>
        <topology evidence="2">Multi-pass membrane protein</topology>
    </subcellularLocation>
</comment>
<dbReference type="Proteomes" id="UP000838748">
    <property type="component" value="Unassembled WGS sequence"/>
</dbReference>
<feature type="modified residue" description="4-aspartylphosphate" evidence="16">
    <location>
        <position position="540"/>
    </location>
</feature>
<dbReference type="InterPro" id="IPR036641">
    <property type="entry name" value="HPT_dom_sf"/>
</dbReference>
<dbReference type="InterPro" id="IPR003661">
    <property type="entry name" value="HisK_dim/P_dom"/>
</dbReference>
<feature type="modified residue" description="Phosphohistidine" evidence="15">
    <location>
        <position position="703"/>
    </location>
</feature>
<dbReference type="SUPFAM" id="SSF52172">
    <property type="entry name" value="CheY-like"/>
    <property type="match status" value="1"/>
</dbReference>